<dbReference type="PANTHER" id="PTHR36985:SF1">
    <property type="entry name" value="TRANSLOCATION AND ASSEMBLY MODULE SUBUNIT TAMB"/>
    <property type="match status" value="1"/>
</dbReference>
<evidence type="ECO:0000256" key="2">
    <source>
        <dbReference type="ARBA" id="ARBA00022692"/>
    </source>
</evidence>
<dbReference type="RefSeq" id="WP_058861650.1">
    <property type="nucleotide sequence ID" value="NZ_LPXO01000004.1"/>
</dbReference>
<keyword evidence="3" id="KW-1133">Transmembrane helix</keyword>
<reference evidence="7 8" key="1">
    <citation type="submission" date="2015-12" db="EMBL/GenBank/DDBJ databases">
        <authorList>
            <person name="Shamseldin A."/>
            <person name="Moawad H."/>
            <person name="Abd El-Rahim W.M."/>
            <person name="Sadowsky M.J."/>
        </authorList>
    </citation>
    <scope>NUCLEOTIDE SEQUENCE [LARGE SCALE GENOMIC DNA]</scope>
    <source>
        <strain evidence="7 8">SJ5A-1</strain>
    </source>
</reference>
<dbReference type="PANTHER" id="PTHR36985">
    <property type="entry name" value="TRANSLOCATION AND ASSEMBLY MODULE SUBUNIT TAMB"/>
    <property type="match status" value="1"/>
</dbReference>
<dbReference type="OrthoDB" id="7784409at2"/>
<keyword evidence="2" id="KW-0812">Transmembrane</keyword>
<keyword evidence="4" id="KW-0472">Membrane</keyword>
<dbReference type="Pfam" id="PF04357">
    <property type="entry name" value="TamB"/>
    <property type="match status" value="1"/>
</dbReference>
<dbReference type="GO" id="GO:0009306">
    <property type="term" value="P:protein secretion"/>
    <property type="evidence" value="ECO:0007669"/>
    <property type="project" value="InterPro"/>
</dbReference>
<sequence length="1462" mass="151325">MRHLLVSLLLLLLPGSLSAQAQDSDRGFIQGLLEDALSGPGRTVRLEGFAGALSSRATIDRIVVTDPEGEWLVLDEVALVWTRSALLQGRIEIDEISVGTLSLPRLPVAGPEPLPSPEARSPFSLPELPVSIRLADLTIERAELGAPLFGEAAVVTLSGAAELADGEGNAQLSIDRLDEGGALTLDGAYSNASRVLGLDLSLTEPADGIVANALTLPGRPSLALSVEGEAPIDDFEARVRLDTDGQERLAGSVTLRADGDDQSQSFAVDIGGDLAPVFTPAYREFLGRDVRLVAEGARGADGAITLDPLELSAEALDLQGAAELAPDGWPVRLDLDGQIVPPESQRVLLPLPGTPTRVGRVDLSGRFDGTQSNGWQIEARVERLQRDDITIEQVVFSGTGTLSRDSRAVEGALTLDAGGVVPDDDALAAALGETLRGEVSFDWEQGTPFVLEEMDLAGADYGLTGRVEIAGLDGRIELDVRPDLSVTAEDLGRFAPLAGVELGGAARLDVTGQVQPVSGGFDLVLDGTTRGLSTGIPQADPLLAGVGALRVEARRSEAGLTAELIRIATEAARIEGTARLNTGASRIALDAEIAETGLVLPGVTGRSTLALDATQDDTVWTVVADGQVPDAARLRFDGTLTGDGREALAVEGELDAEISRAQVFSDLAGRPLSGAATLRVTGTGDALAQSFDIDATGTTNALSLSVPQVDPILRGQARIDLSASRDAGGLLTVDRLRIDGPATVDFDGALTVRGTTPETVSGRLFADAPQLSLFSNLADRRLSGAAQVTVEGEGDLAALSFDATAEGQVTNLGLSVPQLDPLLQGTTRFDLAARRDDAGLLVVDRLSTDGTLVLDFDGTLESRGTDSLVVDGRATGRIARLSALSGLTGIRLGGGLDFDVQAEGDALAGPLTLAAEATASGLSLNNPTLDPFLRGPLRLNARATRRSDGVIEIASATLASPELDGRVDGRIGGTSSALDFRLSVADLRRISSDLPGGATVTGTATQSGGPWRIDLSGSGPGGISLDVAGTAGSRLNLSVTGTAPLSLANRRLAPRTLSGPLRVDLSVNGPPALSSVSGVLRTEGARLTDPSNNLSIAGLSGEARLSGGQVRLGLGGRLSTGGRVEVSGPIGLAPPFTSELVVRLVEADLRRQSLFETTANGRVTITGGLAGGARIGGAIDLDTVELRIPQIGPSYSVLDGLEHRNPPADVQRTLMFAGLTESGEAEAGSGPAYPLNLLVNAPSRIFVRGRGLDAELGGSLRLTGTTNDILPVGQFDLIRGRLDLLGRRLTLDEGSVSLRGSFDPVIDFLASSEVEDVAIEIRIAGPASAPELIVSSTPSLPQDEVLALFLFGRDLSSLSALQAVQLAAAVRTLSGEGGLGLTEQLRGGLGVDDLDIGTDADGTAQARVGKYISDNIYTDVTVNAEGESEINLNLNINSDVTVRGRLGSDGDSGIGIFFERDY</sequence>
<evidence type="ECO:0000256" key="1">
    <source>
        <dbReference type="ARBA" id="ARBA00004167"/>
    </source>
</evidence>
<comment type="subcellular location">
    <subcellularLocation>
        <location evidence="1">Membrane</location>
        <topology evidence="1">Single-pass membrane protein</topology>
    </subcellularLocation>
</comment>
<feature type="signal peptide" evidence="5">
    <location>
        <begin position="1"/>
        <end position="21"/>
    </location>
</feature>
<proteinExistence type="predicted"/>
<accession>A0A0W7WKB1</accession>
<dbReference type="STRING" id="1685382.AVJ23_07965"/>
<feature type="chain" id="PRO_5006936402" description="Translocation and assembly module TamB C-terminal domain-containing protein" evidence="5">
    <location>
        <begin position="22"/>
        <end position="1462"/>
    </location>
</feature>
<feature type="domain" description="Translocation and assembly module TamB C-terminal" evidence="6">
    <location>
        <begin position="1114"/>
        <end position="1462"/>
    </location>
</feature>
<evidence type="ECO:0000256" key="5">
    <source>
        <dbReference type="SAM" id="SignalP"/>
    </source>
</evidence>
<dbReference type="InterPro" id="IPR007452">
    <property type="entry name" value="TamB_C"/>
</dbReference>
<dbReference type="GO" id="GO:0005886">
    <property type="term" value="C:plasma membrane"/>
    <property type="evidence" value="ECO:0007669"/>
    <property type="project" value="InterPro"/>
</dbReference>
<dbReference type="GO" id="GO:0097347">
    <property type="term" value="C:TAM protein secretion complex"/>
    <property type="evidence" value="ECO:0007669"/>
    <property type="project" value="TreeGrafter"/>
</dbReference>
<gene>
    <name evidence="7" type="ORF">AVJ23_07965</name>
</gene>
<comment type="caution">
    <text evidence="7">The sequence shown here is derived from an EMBL/GenBank/DDBJ whole genome shotgun (WGS) entry which is preliminary data.</text>
</comment>
<keyword evidence="8" id="KW-1185">Reference proteome</keyword>
<evidence type="ECO:0000259" key="6">
    <source>
        <dbReference type="Pfam" id="PF04357"/>
    </source>
</evidence>
<protein>
    <recommendedName>
        <fullName evidence="6">Translocation and assembly module TamB C-terminal domain-containing protein</fullName>
    </recommendedName>
</protein>
<evidence type="ECO:0000313" key="8">
    <source>
        <dbReference type="Proteomes" id="UP000054396"/>
    </source>
</evidence>
<organism evidence="7 8">
    <name type="scientific">Pseudoponticoccus marisrubri</name>
    <dbReference type="NCBI Taxonomy" id="1685382"/>
    <lineage>
        <taxon>Bacteria</taxon>
        <taxon>Pseudomonadati</taxon>
        <taxon>Pseudomonadota</taxon>
        <taxon>Alphaproteobacteria</taxon>
        <taxon>Rhodobacterales</taxon>
        <taxon>Roseobacteraceae</taxon>
        <taxon>Pseudoponticoccus</taxon>
    </lineage>
</organism>
<name>A0A0W7WKB1_9RHOB</name>
<keyword evidence="5" id="KW-0732">Signal</keyword>
<evidence type="ECO:0000256" key="4">
    <source>
        <dbReference type="ARBA" id="ARBA00023136"/>
    </source>
</evidence>
<dbReference type="Proteomes" id="UP000054396">
    <property type="component" value="Unassembled WGS sequence"/>
</dbReference>
<dbReference type="EMBL" id="LPXO01000004">
    <property type="protein sequence ID" value="KUF10986.1"/>
    <property type="molecule type" value="Genomic_DNA"/>
</dbReference>
<evidence type="ECO:0000256" key="3">
    <source>
        <dbReference type="ARBA" id="ARBA00022989"/>
    </source>
</evidence>
<evidence type="ECO:0000313" key="7">
    <source>
        <dbReference type="EMBL" id="KUF10986.1"/>
    </source>
</evidence>